<proteinExistence type="predicted"/>
<comment type="caution">
    <text evidence="2">The sequence shown here is derived from an EMBL/GenBank/DDBJ whole genome shotgun (WGS) entry which is preliminary data.</text>
</comment>
<dbReference type="AlphaFoldDB" id="A0AAV7LU24"/>
<keyword evidence="3" id="KW-1185">Reference proteome</keyword>
<evidence type="ECO:0000256" key="1">
    <source>
        <dbReference type="SAM" id="MobiDB-lite"/>
    </source>
</evidence>
<feature type="region of interest" description="Disordered" evidence="1">
    <location>
        <begin position="176"/>
        <end position="216"/>
    </location>
</feature>
<reference evidence="2" key="1">
    <citation type="journal article" date="2022" name="bioRxiv">
        <title>Sequencing and chromosome-scale assembly of the giantPleurodeles waltlgenome.</title>
        <authorList>
            <person name="Brown T."/>
            <person name="Elewa A."/>
            <person name="Iarovenko S."/>
            <person name="Subramanian E."/>
            <person name="Araus A.J."/>
            <person name="Petzold A."/>
            <person name="Susuki M."/>
            <person name="Suzuki K.-i.T."/>
            <person name="Hayashi T."/>
            <person name="Toyoda A."/>
            <person name="Oliveira C."/>
            <person name="Osipova E."/>
            <person name="Leigh N.D."/>
            <person name="Simon A."/>
            <person name="Yun M.H."/>
        </authorList>
    </citation>
    <scope>NUCLEOTIDE SEQUENCE</scope>
    <source>
        <strain evidence="2">20211129_DDA</strain>
        <tissue evidence="2">Liver</tissue>
    </source>
</reference>
<sequence length="269" mass="28214">MFLGCSQAPRTAIRSRPGLVRLSPTPISAADRPSHATSSVLLQHPHSIAVRIRVDSLSARPGGGPRRPSGPLQFLLSSCEHPGPPSTRRRSPTVWCRIRSGAAHLFHTSDTEALSAVPTAQGIIRATPAVAGEGRVRGRPSLQYNSPLRPQGPAATRGLHLSFSSNALLCPRTQGGQLATAATPKRGSSPGLPPSTVQPAAAAPGTRRVLRPSSSSGASLCSSLLLRPHARRAPGPLLKSLRQSGRGRQLQAPPLPAWTGTPAGRRWIC</sequence>
<dbReference type="Proteomes" id="UP001066276">
    <property type="component" value="Chromosome 10"/>
</dbReference>
<feature type="region of interest" description="Disordered" evidence="1">
    <location>
        <begin position="137"/>
        <end position="157"/>
    </location>
</feature>
<feature type="region of interest" description="Disordered" evidence="1">
    <location>
        <begin position="16"/>
        <end position="35"/>
    </location>
</feature>
<protein>
    <submittedName>
        <fullName evidence="2">Uncharacterized protein</fullName>
    </submittedName>
</protein>
<feature type="region of interest" description="Disordered" evidence="1">
    <location>
        <begin position="236"/>
        <end position="263"/>
    </location>
</feature>
<evidence type="ECO:0000313" key="3">
    <source>
        <dbReference type="Proteomes" id="UP001066276"/>
    </source>
</evidence>
<dbReference type="EMBL" id="JANPWB010000014">
    <property type="protein sequence ID" value="KAJ1094992.1"/>
    <property type="molecule type" value="Genomic_DNA"/>
</dbReference>
<accession>A0AAV7LU24</accession>
<gene>
    <name evidence="2" type="ORF">NDU88_000164</name>
</gene>
<name>A0AAV7LU24_PLEWA</name>
<evidence type="ECO:0000313" key="2">
    <source>
        <dbReference type="EMBL" id="KAJ1094992.1"/>
    </source>
</evidence>
<organism evidence="2 3">
    <name type="scientific">Pleurodeles waltl</name>
    <name type="common">Iberian ribbed newt</name>
    <dbReference type="NCBI Taxonomy" id="8319"/>
    <lineage>
        <taxon>Eukaryota</taxon>
        <taxon>Metazoa</taxon>
        <taxon>Chordata</taxon>
        <taxon>Craniata</taxon>
        <taxon>Vertebrata</taxon>
        <taxon>Euteleostomi</taxon>
        <taxon>Amphibia</taxon>
        <taxon>Batrachia</taxon>
        <taxon>Caudata</taxon>
        <taxon>Salamandroidea</taxon>
        <taxon>Salamandridae</taxon>
        <taxon>Pleurodelinae</taxon>
        <taxon>Pleurodeles</taxon>
    </lineage>
</organism>